<dbReference type="EMBL" id="JAMDNP010000001">
    <property type="protein sequence ID" value="MCY9758988.1"/>
    <property type="molecule type" value="Genomic_DNA"/>
</dbReference>
<protein>
    <submittedName>
        <fullName evidence="2">Phage holin family protein</fullName>
    </submittedName>
</protein>
<organism evidence="2 3">
    <name type="scientific">Paenibacillus alvei</name>
    <name type="common">Bacillus alvei</name>
    <dbReference type="NCBI Taxonomy" id="44250"/>
    <lineage>
        <taxon>Bacteria</taxon>
        <taxon>Bacillati</taxon>
        <taxon>Bacillota</taxon>
        <taxon>Bacilli</taxon>
        <taxon>Bacillales</taxon>
        <taxon>Paenibacillaceae</taxon>
        <taxon>Paenibacillus</taxon>
    </lineage>
</organism>
<name>A0ABT4GQM2_PAEAL</name>
<feature type="transmembrane region" description="Helical" evidence="1">
    <location>
        <begin position="6"/>
        <end position="28"/>
    </location>
</feature>
<evidence type="ECO:0000313" key="2">
    <source>
        <dbReference type="EMBL" id="MCY9758988.1"/>
    </source>
</evidence>
<keyword evidence="1" id="KW-0472">Membrane</keyword>
<sequence>MDWNVIFELINPALIVVVAACWVIGFALKHTPMVPDWTIIFIVTAIAIVFTTSILGLSAESVIQGILCGAVAVFGHQTVKQAKKGGAKND</sequence>
<accession>A0ABT4GQM2</accession>
<keyword evidence="1" id="KW-0812">Transmembrane</keyword>
<feature type="transmembrane region" description="Helical" evidence="1">
    <location>
        <begin position="37"/>
        <end position="56"/>
    </location>
</feature>
<dbReference type="Proteomes" id="UP001527181">
    <property type="component" value="Unassembled WGS sequence"/>
</dbReference>
<dbReference type="RefSeq" id="WP_163978318.1">
    <property type="nucleotide sequence ID" value="NZ_JAMDNP010000001.1"/>
</dbReference>
<keyword evidence="3" id="KW-1185">Reference proteome</keyword>
<gene>
    <name evidence="2" type="ORF">M5X12_00230</name>
</gene>
<evidence type="ECO:0000256" key="1">
    <source>
        <dbReference type="SAM" id="Phobius"/>
    </source>
</evidence>
<reference evidence="2 3" key="1">
    <citation type="submission" date="2022-05" db="EMBL/GenBank/DDBJ databases">
        <title>Genome Sequencing of Bee-Associated Microbes.</title>
        <authorList>
            <person name="Dunlap C."/>
        </authorList>
    </citation>
    <scope>NUCLEOTIDE SEQUENCE [LARGE SCALE GENOMIC DNA]</scope>
    <source>
        <strain evidence="2 3">NRRL B-04010</strain>
    </source>
</reference>
<evidence type="ECO:0000313" key="3">
    <source>
        <dbReference type="Proteomes" id="UP001527181"/>
    </source>
</evidence>
<dbReference type="InterPro" id="IPR032111">
    <property type="entry name" value="Clostridium_phage_holin"/>
</dbReference>
<dbReference type="Pfam" id="PF16079">
    <property type="entry name" value="Phage_holin_5_2"/>
    <property type="match status" value="1"/>
</dbReference>
<proteinExistence type="predicted"/>
<comment type="caution">
    <text evidence="2">The sequence shown here is derived from an EMBL/GenBank/DDBJ whole genome shotgun (WGS) entry which is preliminary data.</text>
</comment>
<keyword evidence="1" id="KW-1133">Transmembrane helix</keyword>